<dbReference type="EMBL" id="CACVKT020007834">
    <property type="protein sequence ID" value="CAC5411210.1"/>
    <property type="molecule type" value="Genomic_DNA"/>
</dbReference>
<dbReference type="Proteomes" id="UP000507470">
    <property type="component" value="Unassembled WGS sequence"/>
</dbReference>
<protein>
    <submittedName>
        <fullName evidence="1">Uncharacterized protein</fullName>
    </submittedName>
</protein>
<dbReference type="CDD" id="cd00117">
    <property type="entry name" value="TFP"/>
    <property type="match status" value="1"/>
</dbReference>
<evidence type="ECO:0000313" key="1">
    <source>
        <dbReference type="EMBL" id="CAC5411210.1"/>
    </source>
</evidence>
<dbReference type="OrthoDB" id="6145273at2759"/>
<dbReference type="AlphaFoldDB" id="A0A6J8DWN7"/>
<evidence type="ECO:0000313" key="2">
    <source>
        <dbReference type="Proteomes" id="UP000507470"/>
    </source>
</evidence>
<name>A0A6J8DWN7_MYTCO</name>
<keyword evidence="2" id="KW-1185">Reference proteome</keyword>
<reference evidence="1 2" key="1">
    <citation type="submission" date="2020-06" db="EMBL/GenBank/DDBJ databases">
        <authorList>
            <person name="Li R."/>
            <person name="Bekaert M."/>
        </authorList>
    </citation>
    <scope>NUCLEOTIDE SEQUENCE [LARGE SCALE GENOMIC DNA]</scope>
    <source>
        <strain evidence="2">wild</strain>
    </source>
</reference>
<gene>
    <name evidence="1" type="ORF">MCOR_44330</name>
</gene>
<sequence length="328" mass="35700">MAKVHQLNCSMIFTHPYMSKEAGGVPRVDGIGSYAYKCVVTGPQNGNMIQDCPPSERFCLNDVVYDTDPATQNLITRDFRRCASQEQCKGKWLQSRKTDACLTGNMTGVDASKTGNKLLCHYCCESNATTPCNLHPKPDQIKLFIQPTTLPVVSSTVTLPMVSSSPPVVSSTVTLPVASSSLPVASSTLPSVLNTFPTTPTTVLTTNSTTLSTTAKIFCHQCGDTSNGIPCSSRQVSTSQPKECNGAYQYCMTDIIQDSNGNADVYKRCVTDLICRKEWIVETADEDYCKRYGVVKNPSAFNCHFCCTSDGCNSGLVPNATTWYRLHN</sequence>
<organism evidence="1 2">
    <name type="scientific">Mytilus coruscus</name>
    <name type="common">Sea mussel</name>
    <dbReference type="NCBI Taxonomy" id="42192"/>
    <lineage>
        <taxon>Eukaryota</taxon>
        <taxon>Metazoa</taxon>
        <taxon>Spiralia</taxon>
        <taxon>Lophotrochozoa</taxon>
        <taxon>Mollusca</taxon>
        <taxon>Bivalvia</taxon>
        <taxon>Autobranchia</taxon>
        <taxon>Pteriomorphia</taxon>
        <taxon>Mytilida</taxon>
        <taxon>Mytiloidea</taxon>
        <taxon>Mytilidae</taxon>
        <taxon>Mytilinae</taxon>
        <taxon>Mytilus</taxon>
    </lineage>
</organism>
<accession>A0A6J8DWN7</accession>
<proteinExistence type="predicted"/>